<feature type="region of interest" description="Disordered" evidence="2">
    <location>
        <begin position="51"/>
        <end position="86"/>
    </location>
</feature>
<dbReference type="PANTHER" id="PTHR48153">
    <property type="entry name" value="UFM1-SPECIFIC PROTEASE 2"/>
    <property type="match status" value="1"/>
</dbReference>
<evidence type="ECO:0000313" key="4">
    <source>
        <dbReference type="EMBL" id="KAA8533503.1"/>
    </source>
</evidence>
<sequence>MYPSICPICHLTVPSLELERHANSHFEDEELAMDMELAQAIALAPPSPPLIVNNQVNGDRQSETNAGKSPESSASWHEGRTSYRGESDTDEKICCLVGLQIRATFHKVEDGLMALLRNCLELDSDNSTSILAGYVDHFQSIESEDIGWGCGWRNIQILSSHLLMQRQEARDVLFGGSGFVPDIASLQRWLEIAWERDFDILGSNHFNHKIYGKRNWIGTTECATLFRSFGLRARIVDFGSKEIKRISSVPDSSQGTWGMKINGGKLKAVQVYGPMDKFLYRVDHNIPQTDSSGQEKSRFSNIHLGDGLGTSICRSGDKLADSDNIDKSFARSVKGHHVLIDWVWNYFSDNRLAKSGNPRVIVSEKSPLYFQHQGHSRTIVGIQVKHQRNGMHQYNLLILDPAHKTAALEKSLKENVGWQKLIKRGLHTLKKLQYQLCYIDPGIAYGEEMERLKTLDSVYLEF</sequence>
<evidence type="ECO:0000313" key="5">
    <source>
        <dbReference type="Proteomes" id="UP000325577"/>
    </source>
</evidence>
<dbReference type="InterPro" id="IPR012462">
    <property type="entry name" value="UFSP1/2_DUB_cat"/>
</dbReference>
<keyword evidence="5" id="KW-1185">Reference proteome</keyword>
<gene>
    <name evidence="4" type="ORF">F0562_031063</name>
</gene>
<dbReference type="EMBL" id="CM018041">
    <property type="protein sequence ID" value="KAA8533503.1"/>
    <property type="molecule type" value="Genomic_DNA"/>
</dbReference>
<keyword evidence="1" id="KW-0378">Hydrolase</keyword>
<feature type="compositionally biased region" description="Polar residues" evidence="2">
    <location>
        <begin position="52"/>
        <end position="75"/>
    </location>
</feature>
<dbReference type="Proteomes" id="UP000325577">
    <property type="component" value="Linkage Group LG18"/>
</dbReference>
<dbReference type="Gene3D" id="3.90.70.130">
    <property type="match status" value="2"/>
</dbReference>
<protein>
    <recommendedName>
        <fullName evidence="3">UFSP1/2/DUB catalytic domain-containing protein</fullName>
    </recommendedName>
</protein>
<evidence type="ECO:0000256" key="2">
    <source>
        <dbReference type="SAM" id="MobiDB-lite"/>
    </source>
</evidence>
<dbReference type="AlphaFoldDB" id="A0A5J5AR26"/>
<proteinExistence type="predicted"/>
<dbReference type="GO" id="GO:0019783">
    <property type="term" value="F:ubiquitin-like protein peptidase activity"/>
    <property type="evidence" value="ECO:0007669"/>
    <property type="project" value="TreeGrafter"/>
</dbReference>
<organism evidence="4 5">
    <name type="scientific">Nyssa sinensis</name>
    <dbReference type="NCBI Taxonomy" id="561372"/>
    <lineage>
        <taxon>Eukaryota</taxon>
        <taxon>Viridiplantae</taxon>
        <taxon>Streptophyta</taxon>
        <taxon>Embryophyta</taxon>
        <taxon>Tracheophyta</taxon>
        <taxon>Spermatophyta</taxon>
        <taxon>Magnoliopsida</taxon>
        <taxon>eudicotyledons</taxon>
        <taxon>Gunneridae</taxon>
        <taxon>Pentapetalae</taxon>
        <taxon>asterids</taxon>
        <taxon>Cornales</taxon>
        <taxon>Nyssaceae</taxon>
        <taxon>Nyssa</taxon>
    </lineage>
</organism>
<feature type="domain" description="UFSP1/2/DUB catalytic" evidence="3">
    <location>
        <begin position="331"/>
        <end position="437"/>
    </location>
</feature>
<dbReference type="Pfam" id="PF07910">
    <property type="entry name" value="Peptidase_C78"/>
    <property type="match status" value="2"/>
</dbReference>
<feature type="compositionally biased region" description="Basic and acidic residues" evidence="2">
    <location>
        <begin position="77"/>
        <end position="86"/>
    </location>
</feature>
<feature type="domain" description="UFSP1/2/DUB catalytic" evidence="3">
    <location>
        <begin position="131"/>
        <end position="242"/>
    </location>
</feature>
<name>A0A5J5AR26_9ASTE</name>
<dbReference type="PANTHER" id="PTHR48153:SF4">
    <property type="entry name" value="UBIQUITIN CARBOXYL-TERMINAL HYDROLASE MUG105"/>
    <property type="match status" value="1"/>
</dbReference>
<evidence type="ECO:0000259" key="3">
    <source>
        <dbReference type="Pfam" id="PF07910"/>
    </source>
</evidence>
<dbReference type="OrthoDB" id="288987at2759"/>
<reference evidence="4 5" key="1">
    <citation type="submission" date="2019-09" db="EMBL/GenBank/DDBJ databases">
        <title>A chromosome-level genome assembly of the Chinese tupelo Nyssa sinensis.</title>
        <authorList>
            <person name="Yang X."/>
            <person name="Kang M."/>
            <person name="Yang Y."/>
            <person name="Xiong H."/>
            <person name="Wang M."/>
            <person name="Zhang Z."/>
            <person name="Wang Z."/>
            <person name="Wu H."/>
            <person name="Ma T."/>
            <person name="Liu J."/>
            <person name="Xi Z."/>
        </authorList>
    </citation>
    <scope>NUCLEOTIDE SEQUENCE [LARGE SCALE GENOMIC DNA]</scope>
    <source>
        <strain evidence="4">J267</strain>
        <tissue evidence="4">Leaf</tissue>
    </source>
</reference>
<evidence type="ECO:0000256" key="1">
    <source>
        <dbReference type="ARBA" id="ARBA00022801"/>
    </source>
</evidence>
<accession>A0A5J5AR26</accession>